<protein>
    <submittedName>
        <fullName evidence="2">Uncharacterized protein</fullName>
    </submittedName>
</protein>
<dbReference type="AlphaFoldDB" id="A0A5B7K1R2"/>
<feature type="transmembrane region" description="Helical" evidence="1">
    <location>
        <begin position="12"/>
        <end position="29"/>
    </location>
</feature>
<evidence type="ECO:0000256" key="1">
    <source>
        <dbReference type="SAM" id="Phobius"/>
    </source>
</evidence>
<accession>A0A5B7K1R2</accession>
<proteinExistence type="predicted"/>
<evidence type="ECO:0000313" key="3">
    <source>
        <dbReference type="Proteomes" id="UP000324222"/>
    </source>
</evidence>
<keyword evidence="1" id="KW-0472">Membrane</keyword>
<name>A0A5B7K1R2_PORTR</name>
<dbReference type="Proteomes" id="UP000324222">
    <property type="component" value="Unassembled WGS sequence"/>
</dbReference>
<keyword evidence="1" id="KW-1133">Transmembrane helix</keyword>
<organism evidence="2 3">
    <name type="scientific">Portunus trituberculatus</name>
    <name type="common">Swimming crab</name>
    <name type="synonym">Neptunus trituberculatus</name>
    <dbReference type="NCBI Taxonomy" id="210409"/>
    <lineage>
        <taxon>Eukaryota</taxon>
        <taxon>Metazoa</taxon>
        <taxon>Ecdysozoa</taxon>
        <taxon>Arthropoda</taxon>
        <taxon>Crustacea</taxon>
        <taxon>Multicrustacea</taxon>
        <taxon>Malacostraca</taxon>
        <taxon>Eumalacostraca</taxon>
        <taxon>Eucarida</taxon>
        <taxon>Decapoda</taxon>
        <taxon>Pleocyemata</taxon>
        <taxon>Brachyura</taxon>
        <taxon>Eubrachyura</taxon>
        <taxon>Portunoidea</taxon>
        <taxon>Portunidae</taxon>
        <taxon>Portuninae</taxon>
        <taxon>Portunus</taxon>
    </lineage>
</organism>
<gene>
    <name evidence="2" type="ORF">E2C01_096436</name>
</gene>
<keyword evidence="1" id="KW-0812">Transmembrane</keyword>
<reference evidence="2 3" key="1">
    <citation type="submission" date="2019-05" db="EMBL/GenBank/DDBJ databases">
        <title>Another draft genome of Portunus trituberculatus and its Hox gene families provides insights of decapod evolution.</title>
        <authorList>
            <person name="Jeong J.-H."/>
            <person name="Song I."/>
            <person name="Kim S."/>
            <person name="Choi T."/>
            <person name="Kim D."/>
            <person name="Ryu S."/>
            <person name="Kim W."/>
        </authorList>
    </citation>
    <scope>NUCLEOTIDE SEQUENCE [LARGE SCALE GENOMIC DNA]</scope>
    <source>
        <tissue evidence="2">Muscle</tissue>
    </source>
</reference>
<evidence type="ECO:0000313" key="2">
    <source>
        <dbReference type="EMBL" id="MPD00930.1"/>
    </source>
</evidence>
<keyword evidence="3" id="KW-1185">Reference proteome</keyword>
<comment type="caution">
    <text evidence="2">The sequence shown here is derived from an EMBL/GenBank/DDBJ whole genome shotgun (WGS) entry which is preliminary data.</text>
</comment>
<dbReference type="EMBL" id="VSRR010124984">
    <property type="protein sequence ID" value="MPD00930.1"/>
    <property type="molecule type" value="Genomic_DNA"/>
</dbReference>
<sequence>MTSLPPNTQYRLSARVAVMFLGYTLVTMGKRISLMMGLHKAGLQTREIMVNVGVSEGSMRNWVKRFKNNGGLELPSAEPKPSP</sequence>